<evidence type="ECO:0000313" key="9">
    <source>
        <dbReference type="Proteomes" id="UP001178322"/>
    </source>
</evidence>
<dbReference type="InterPro" id="IPR002052">
    <property type="entry name" value="DNA_methylase_N6_adenine_CS"/>
</dbReference>
<keyword evidence="3 5" id="KW-0949">S-adenosyl-L-methionine</keyword>
<feature type="domain" description="Methyltransferase small" evidence="6">
    <location>
        <begin position="111"/>
        <end position="196"/>
    </location>
</feature>
<dbReference type="PANTHER" id="PTHR18895:SF74">
    <property type="entry name" value="MTRF1L RELEASE FACTOR GLUTAMINE METHYLTRANSFERASE"/>
    <property type="match status" value="1"/>
</dbReference>
<evidence type="ECO:0000259" key="6">
    <source>
        <dbReference type="Pfam" id="PF05175"/>
    </source>
</evidence>
<dbReference type="InterPro" id="IPR040758">
    <property type="entry name" value="PrmC_N"/>
</dbReference>
<dbReference type="InterPro" id="IPR004556">
    <property type="entry name" value="HemK-like"/>
</dbReference>
<sequence>MMIYKNVMEALAWASSFLVDNGREETAARIVMQHILGTSYSGVMLHLQDVLTIEQQMKFKELIMEHASGRPVQYCVGSEEFYGRSFIVDESVLIPRPETEELVLGTINRLDKLFNKQTLKLADIGTGSGAIAISMKLECPELSVVATDLSEKALMTAQKNAEKLAATIDFRLGDLTSPLVGERFDIILSNPPYIAFDEAKEMSSIVLEHEPHSALFAEEEGLILYRKLAEQLPAIVNKPALIGLEIGYTQGEQVAKFFKNSFPQSTISIEKDINGRPRMIFCEIHV</sequence>
<protein>
    <recommendedName>
        <fullName evidence="5">Release factor glutamine methyltransferase</fullName>
        <shortName evidence="5">RF MTase</shortName>
        <ecNumber evidence="5">2.1.1.297</ecNumber>
    </recommendedName>
    <alternativeName>
        <fullName evidence="5">N5-glutamine methyltransferase PrmC</fullName>
    </alternativeName>
    <alternativeName>
        <fullName evidence="5">Protein-(glutamine-N5) MTase PrmC</fullName>
    </alternativeName>
    <alternativeName>
        <fullName evidence="5">Protein-glutamine N-methyltransferase PrmC</fullName>
    </alternativeName>
</protein>
<dbReference type="HAMAP" id="MF_02126">
    <property type="entry name" value="RF_methyltr_PrmC"/>
    <property type="match status" value="1"/>
</dbReference>
<feature type="binding site" evidence="5">
    <location>
        <begin position="190"/>
        <end position="193"/>
    </location>
    <ligand>
        <name>substrate</name>
    </ligand>
</feature>
<evidence type="ECO:0000256" key="2">
    <source>
        <dbReference type="ARBA" id="ARBA00022679"/>
    </source>
</evidence>
<keyword evidence="2 5" id="KW-0808">Transferase</keyword>
<dbReference type="InterPro" id="IPR007848">
    <property type="entry name" value="Small_mtfrase_dom"/>
</dbReference>
<accession>A0AAX3X0J5</accession>
<feature type="binding site" evidence="5">
    <location>
        <position position="190"/>
    </location>
    <ligand>
        <name>S-adenosyl-L-methionine</name>
        <dbReference type="ChEBI" id="CHEBI:59789"/>
    </ligand>
</feature>
<gene>
    <name evidence="5 8" type="primary">prmC</name>
    <name evidence="8" type="ORF">QNH24_03195</name>
</gene>
<feature type="binding site" evidence="5">
    <location>
        <begin position="125"/>
        <end position="129"/>
    </location>
    <ligand>
        <name>S-adenosyl-L-methionine</name>
        <dbReference type="ChEBI" id="CHEBI:59789"/>
    </ligand>
</feature>
<evidence type="ECO:0000259" key="7">
    <source>
        <dbReference type="Pfam" id="PF17827"/>
    </source>
</evidence>
<dbReference type="CDD" id="cd02440">
    <property type="entry name" value="AdoMet_MTases"/>
    <property type="match status" value="1"/>
</dbReference>
<dbReference type="SUPFAM" id="SSF53335">
    <property type="entry name" value="S-adenosyl-L-methionine-dependent methyltransferases"/>
    <property type="match status" value="1"/>
</dbReference>
<dbReference type="Gene3D" id="3.40.50.150">
    <property type="entry name" value="Vaccinia Virus protein VP39"/>
    <property type="match status" value="1"/>
</dbReference>
<proteinExistence type="inferred from homology"/>
<comment type="function">
    <text evidence="5">Methylates the class 1 translation termination release factors RF1/PrfA and RF2/PrfB on the glutamine residue of the universally conserved GGQ motif.</text>
</comment>
<dbReference type="AlphaFoldDB" id="A0AAX3X0J5"/>
<dbReference type="GO" id="GO:0102559">
    <property type="term" value="F:peptide chain release factor N(5)-glutamine methyltransferase activity"/>
    <property type="evidence" value="ECO:0007669"/>
    <property type="project" value="UniProtKB-EC"/>
</dbReference>
<dbReference type="PROSITE" id="PS00092">
    <property type="entry name" value="N6_MTASE"/>
    <property type="match status" value="1"/>
</dbReference>
<dbReference type="GO" id="GO:0032259">
    <property type="term" value="P:methylation"/>
    <property type="evidence" value="ECO:0007669"/>
    <property type="project" value="UniProtKB-KW"/>
</dbReference>
<dbReference type="Pfam" id="PF17827">
    <property type="entry name" value="PrmC_N"/>
    <property type="match status" value="1"/>
</dbReference>
<evidence type="ECO:0000256" key="3">
    <source>
        <dbReference type="ARBA" id="ARBA00022691"/>
    </source>
</evidence>
<dbReference type="InterPro" id="IPR050320">
    <property type="entry name" value="N5-glutamine_MTase"/>
</dbReference>
<dbReference type="Proteomes" id="UP001178322">
    <property type="component" value="Chromosome"/>
</dbReference>
<dbReference type="InterPro" id="IPR029063">
    <property type="entry name" value="SAM-dependent_MTases_sf"/>
</dbReference>
<reference evidence="8" key="1">
    <citation type="submission" date="2023-05" db="EMBL/GenBank/DDBJ databases">
        <title>Comparative genomics of Bacillaceae isolates and their secondary metabolite potential.</title>
        <authorList>
            <person name="Song L."/>
            <person name="Nielsen L.J."/>
            <person name="Mohite O."/>
            <person name="Xu X."/>
            <person name="Weber T."/>
            <person name="Kovacs A.T."/>
        </authorList>
    </citation>
    <scope>NUCLEOTIDE SEQUENCE</scope>
    <source>
        <strain evidence="8">LY1</strain>
    </source>
</reference>
<name>A0AAX3X0J5_9BACI</name>
<dbReference type="NCBIfam" id="TIGR03534">
    <property type="entry name" value="RF_mod_PrmC"/>
    <property type="match status" value="1"/>
</dbReference>
<feature type="binding site" evidence="5">
    <location>
        <position position="148"/>
    </location>
    <ligand>
        <name>S-adenosyl-L-methionine</name>
        <dbReference type="ChEBI" id="CHEBI:59789"/>
    </ligand>
</feature>
<dbReference type="EC" id="2.1.1.297" evidence="5"/>
<dbReference type="PANTHER" id="PTHR18895">
    <property type="entry name" value="HEMK METHYLTRANSFERASE"/>
    <property type="match status" value="1"/>
</dbReference>
<comment type="caution">
    <text evidence="5">Lacks conserved residue(s) required for the propagation of feature annotation.</text>
</comment>
<evidence type="ECO:0000256" key="5">
    <source>
        <dbReference type="HAMAP-Rule" id="MF_02126"/>
    </source>
</evidence>
<comment type="catalytic activity">
    <reaction evidence="4 5">
        <text>L-glutaminyl-[peptide chain release factor] + S-adenosyl-L-methionine = N(5)-methyl-L-glutaminyl-[peptide chain release factor] + S-adenosyl-L-homocysteine + H(+)</text>
        <dbReference type="Rhea" id="RHEA:42896"/>
        <dbReference type="Rhea" id="RHEA-COMP:10271"/>
        <dbReference type="Rhea" id="RHEA-COMP:10272"/>
        <dbReference type="ChEBI" id="CHEBI:15378"/>
        <dbReference type="ChEBI" id="CHEBI:30011"/>
        <dbReference type="ChEBI" id="CHEBI:57856"/>
        <dbReference type="ChEBI" id="CHEBI:59789"/>
        <dbReference type="ChEBI" id="CHEBI:61891"/>
        <dbReference type="EC" id="2.1.1.297"/>
    </reaction>
</comment>
<feature type="domain" description="Release factor glutamine methyltransferase N-terminal" evidence="7">
    <location>
        <begin position="9"/>
        <end position="77"/>
    </location>
</feature>
<keyword evidence="1 5" id="KW-0489">Methyltransferase</keyword>
<evidence type="ECO:0000256" key="1">
    <source>
        <dbReference type="ARBA" id="ARBA00022603"/>
    </source>
</evidence>
<dbReference type="Pfam" id="PF05175">
    <property type="entry name" value="MTS"/>
    <property type="match status" value="1"/>
</dbReference>
<dbReference type="InterPro" id="IPR019874">
    <property type="entry name" value="RF_methyltr_PrmC"/>
</dbReference>
<evidence type="ECO:0000256" key="4">
    <source>
        <dbReference type="ARBA" id="ARBA00048391"/>
    </source>
</evidence>
<dbReference type="EMBL" id="CP126101">
    <property type="protein sequence ID" value="WHY52255.1"/>
    <property type="molecule type" value="Genomic_DNA"/>
</dbReference>
<dbReference type="NCBIfam" id="TIGR00536">
    <property type="entry name" value="hemK_fam"/>
    <property type="match status" value="1"/>
</dbReference>
<dbReference type="GO" id="GO:0003676">
    <property type="term" value="F:nucleic acid binding"/>
    <property type="evidence" value="ECO:0007669"/>
    <property type="project" value="InterPro"/>
</dbReference>
<comment type="similarity">
    <text evidence="5">Belongs to the protein N5-glutamine methyltransferase family. PrmC subfamily.</text>
</comment>
<evidence type="ECO:0000313" key="8">
    <source>
        <dbReference type="EMBL" id="WHY52255.1"/>
    </source>
</evidence>
<dbReference type="RefSeq" id="WP_283870719.1">
    <property type="nucleotide sequence ID" value="NZ_CP126101.1"/>
</dbReference>
<dbReference type="Gene3D" id="1.10.8.10">
    <property type="entry name" value="DNA helicase RuvA subunit, C-terminal domain"/>
    <property type="match status" value="1"/>
</dbReference>
<organism evidence="8 9">
    <name type="scientific">Lysinibacillus pakistanensis</name>
    <dbReference type="NCBI Taxonomy" id="759811"/>
    <lineage>
        <taxon>Bacteria</taxon>
        <taxon>Bacillati</taxon>
        <taxon>Bacillota</taxon>
        <taxon>Bacilli</taxon>
        <taxon>Bacillales</taxon>
        <taxon>Bacillaceae</taxon>
        <taxon>Lysinibacillus</taxon>
    </lineage>
</organism>